<dbReference type="Proteomes" id="UP001164286">
    <property type="component" value="Unassembled WGS sequence"/>
</dbReference>
<dbReference type="PANTHER" id="PTHR38644:SF1">
    <property type="entry name" value="EXPRESSED PROTEIN"/>
    <property type="match status" value="1"/>
</dbReference>
<organism evidence="3 4">
    <name type="scientific">Dioszegia hungarica</name>
    <dbReference type="NCBI Taxonomy" id="4972"/>
    <lineage>
        <taxon>Eukaryota</taxon>
        <taxon>Fungi</taxon>
        <taxon>Dikarya</taxon>
        <taxon>Basidiomycota</taxon>
        <taxon>Agaricomycotina</taxon>
        <taxon>Tremellomycetes</taxon>
        <taxon>Tremellales</taxon>
        <taxon>Bulleribasidiaceae</taxon>
        <taxon>Dioszegia</taxon>
    </lineage>
</organism>
<evidence type="ECO:0000259" key="2">
    <source>
        <dbReference type="Pfam" id="PF23868"/>
    </source>
</evidence>
<evidence type="ECO:0000313" key="3">
    <source>
        <dbReference type="EMBL" id="KAI9632292.1"/>
    </source>
</evidence>
<proteinExistence type="predicted"/>
<dbReference type="InterPro" id="IPR056196">
    <property type="entry name" value="Mmc1_C"/>
</dbReference>
<dbReference type="AlphaFoldDB" id="A0AA38LPN8"/>
<name>A0AA38LPN8_9TREE</name>
<evidence type="ECO:0000313" key="4">
    <source>
        <dbReference type="Proteomes" id="UP001164286"/>
    </source>
</evidence>
<evidence type="ECO:0000256" key="1">
    <source>
        <dbReference type="SAM" id="MobiDB-lite"/>
    </source>
</evidence>
<reference evidence="3" key="1">
    <citation type="journal article" date="2022" name="G3 (Bethesda)">
        <title>High quality genome of the basidiomycete yeast Dioszegia hungarica PDD-24b-2 isolated from cloud water.</title>
        <authorList>
            <person name="Jarrige D."/>
            <person name="Haridas S."/>
            <person name="Bleykasten-Grosshans C."/>
            <person name="Joly M."/>
            <person name="Nadalig T."/>
            <person name="Sancelme M."/>
            <person name="Vuilleumier S."/>
            <person name="Grigoriev I.V."/>
            <person name="Amato P."/>
            <person name="Bringel F."/>
        </authorList>
    </citation>
    <scope>NUCLEOTIDE SEQUENCE</scope>
    <source>
        <strain evidence="3">PDD-24b-2</strain>
    </source>
</reference>
<feature type="region of interest" description="Disordered" evidence="1">
    <location>
        <begin position="24"/>
        <end position="50"/>
    </location>
</feature>
<dbReference type="Pfam" id="PF23868">
    <property type="entry name" value="Mmc1_C"/>
    <property type="match status" value="1"/>
</dbReference>
<gene>
    <name evidence="3" type="ORF">MKK02DRAFT_40595</name>
</gene>
<dbReference type="RefSeq" id="XP_052942069.1">
    <property type="nucleotide sequence ID" value="XM_053091169.1"/>
</dbReference>
<accession>A0AA38LPN8</accession>
<dbReference type="GeneID" id="77730374"/>
<dbReference type="PANTHER" id="PTHR38644">
    <property type="entry name" value="EXPRESSED PROTEIN"/>
    <property type="match status" value="1"/>
</dbReference>
<protein>
    <recommendedName>
        <fullName evidence="2">Mmc1 C-terminal domain-containing protein</fullName>
    </recommendedName>
</protein>
<sequence>MSRTVQARLVLTVQHASRIPSPRRISSIARRRHPHRPISPPSNGGPRSVSTAIIEPDVPPIRRDPAEDLKYCLELLEHDVGGDQFWADRLREAISDLRPRKPRVSIYGDSLSAPDDLVSAILQTPFSDGSEIPSFVTSRTKDSGIIKFEFRSETVQGPNHFGLPSGWLQQSGADLFEISGPGALTHLIRSDVTVIVVDPYRLLDVAEIRALPDLLKQRSVIVVNGQTPLRDATSTRLRAVLGPNFTGCIIFTDAQLATKAYDTLRSGGHSPSADVVNEFQRLFLESGVGTAQRLLAELATAAQAHPNLALALARQDVRTNVEAQTEKANQMLRTINSLRTAASAAAMRARHLSVANRAIDGGQIQGSVGASKVDAASRMASAFSGRLGWLSLFLRLRVDDVGKELGREIEGAFSDVERQLVYEAGQLFQMQDHLSKEADRVIRQAESPFGSAVMTNRLSTLSLSIPPVEATTLISPIHHRRAQLVADIVPITQARARAIFYQTYMGAAGGVFASWAAYVPPLELVSPQTALGLGGLSVIASVWSGQTRWLRAQKVFWRSWERCTSMLASDIKTSFASAVDTLVVSKPTAAADGLEELARKRIAVLDGLGSRLDSGGTELESEK</sequence>
<keyword evidence="4" id="KW-1185">Reference proteome</keyword>
<dbReference type="EMBL" id="JAKWFO010000014">
    <property type="protein sequence ID" value="KAI9632292.1"/>
    <property type="molecule type" value="Genomic_DNA"/>
</dbReference>
<feature type="domain" description="Mmc1 C-terminal" evidence="2">
    <location>
        <begin position="379"/>
        <end position="558"/>
    </location>
</feature>
<comment type="caution">
    <text evidence="3">The sequence shown here is derived from an EMBL/GenBank/DDBJ whole genome shotgun (WGS) entry which is preliminary data.</text>
</comment>